<dbReference type="Proteomes" id="UP000304953">
    <property type="component" value="Unassembled WGS sequence"/>
</dbReference>
<comment type="caution">
    <text evidence="1">The sequence shown here is derived from an EMBL/GenBank/DDBJ whole genome shotgun (WGS) entry which is preliminary data.</text>
</comment>
<organism evidence="1 2">
    <name type="scientific">Petralouisia muris</name>
    <dbReference type="NCBI Taxonomy" id="3032872"/>
    <lineage>
        <taxon>Bacteria</taxon>
        <taxon>Bacillati</taxon>
        <taxon>Bacillota</taxon>
        <taxon>Clostridia</taxon>
        <taxon>Lachnospirales</taxon>
        <taxon>Lachnospiraceae</taxon>
        <taxon>Petralouisia</taxon>
    </lineage>
</organism>
<evidence type="ECO:0000313" key="2">
    <source>
        <dbReference type="Proteomes" id="UP000304953"/>
    </source>
</evidence>
<reference evidence="1" key="1">
    <citation type="submission" date="2019-04" db="EMBL/GenBank/DDBJ databases">
        <title>Microbes associate with the intestines of laboratory mice.</title>
        <authorList>
            <person name="Navarre W."/>
            <person name="Wong E."/>
            <person name="Huang K."/>
            <person name="Tropini C."/>
            <person name="Ng K."/>
            <person name="Yu B."/>
        </authorList>
    </citation>
    <scope>NUCLEOTIDE SEQUENCE</scope>
    <source>
        <strain evidence="1">NM01_1-7b</strain>
    </source>
</reference>
<protein>
    <submittedName>
        <fullName evidence="1">Uncharacterized protein</fullName>
    </submittedName>
</protein>
<name>A0AC61RSL0_9FIRM</name>
<proteinExistence type="predicted"/>
<gene>
    <name evidence="1" type="ORF">E5329_19345</name>
</gene>
<dbReference type="EMBL" id="SRYA01000047">
    <property type="protein sequence ID" value="TGY92612.1"/>
    <property type="molecule type" value="Genomic_DNA"/>
</dbReference>
<sequence>MKLKGILAIVLSVVIINSTMTISARAAENTQCTGFEYSLQPGMEEWGQLNHGERVLASQIPEEVLKQMPTAELVSAVLSYPCFLDMIFYNTYQEGFEVVRDNFNGLQELLKREDSGEYLVEAYKNIDLYQIFSIGDEDEKFDESLELLYLETILAQPEVIETLSEEGLSELEILVDNNYEKQLSNEEESASLSYSGYYESLAEQQGIELYDYSSTVKTPNGSSVTVIVRTGTAYNNRDAVKRSIEANYPGASVVGNATIKYNCHAYAWAGNLTVWMNDPSRYWSDGSYSLKASNSPTATGQKAYYPGNGNEHSGNVIRLSGNMIKSKWGGTKFSRA</sequence>
<keyword evidence="2" id="KW-1185">Reference proteome</keyword>
<evidence type="ECO:0000313" key="1">
    <source>
        <dbReference type="EMBL" id="TGY92612.1"/>
    </source>
</evidence>
<accession>A0AC61RSL0</accession>